<dbReference type="PROSITE" id="PS51832">
    <property type="entry name" value="HD_GYP"/>
    <property type="match status" value="1"/>
</dbReference>
<dbReference type="EMBL" id="JACASV010000125">
    <property type="protein sequence ID" value="NWJ44149.1"/>
    <property type="molecule type" value="Genomic_DNA"/>
</dbReference>
<dbReference type="PANTHER" id="PTHR45228">
    <property type="entry name" value="CYCLIC DI-GMP PHOSPHODIESTERASE TM_0186-RELATED"/>
    <property type="match status" value="1"/>
</dbReference>
<proteinExistence type="predicted"/>
<dbReference type="InterPro" id="IPR029016">
    <property type="entry name" value="GAF-like_dom_sf"/>
</dbReference>
<dbReference type="InterPro" id="IPR052020">
    <property type="entry name" value="Cyclic_di-GMP/3'3'-cGAMP_PDE"/>
</dbReference>
<name>A0A7K4MRZ6_9ARCH</name>
<dbReference type="InterPro" id="IPR003018">
    <property type="entry name" value="GAF"/>
</dbReference>
<dbReference type="SUPFAM" id="SSF109604">
    <property type="entry name" value="HD-domain/PDEase-like"/>
    <property type="match status" value="1"/>
</dbReference>
<dbReference type="Pfam" id="PF01590">
    <property type="entry name" value="GAF"/>
    <property type="match status" value="1"/>
</dbReference>
<evidence type="ECO:0000259" key="1">
    <source>
        <dbReference type="PROSITE" id="PS51832"/>
    </source>
</evidence>
<dbReference type="Gene3D" id="3.30.450.40">
    <property type="match status" value="1"/>
</dbReference>
<dbReference type="InterPro" id="IPR006674">
    <property type="entry name" value="HD_domain"/>
</dbReference>
<accession>A0A7K4MRZ6</accession>
<feature type="domain" description="HD-GYP" evidence="1">
    <location>
        <begin position="189"/>
        <end position="410"/>
    </location>
</feature>
<dbReference type="Proteomes" id="UP000523105">
    <property type="component" value="Unassembled WGS sequence"/>
</dbReference>
<dbReference type="InterPro" id="IPR037522">
    <property type="entry name" value="HD_GYP_dom"/>
</dbReference>
<protein>
    <submittedName>
        <fullName evidence="2">HD domain-containing protein</fullName>
    </submittedName>
</protein>
<dbReference type="CDD" id="cd00077">
    <property type="entry name" value="HDc"/>
    <property type="match status" value="1"/>
</dbReference>
<reference evidence="2 3" key="1">
    <citation type="journal article" date="2019" name="Environ. Microbiol.">
        <title>Genomics insights into ecotype formation of ammonia-oxidizing archaea in the deep ocean.</title>
        <authorList>
            <person name="Wang Y."/>
            <person name="Huang J.M."/>
            <person name="Cui G.J."/>
            <person name="Nunoura T."/>
            <person name="Takaki Y."/>
            <person name="Li W.L."/>
            <person name="Li J."/>
            <person name="Gao Z.M."/>
            <person name="Takai K."/>
            <person name="Zhang A.Q."/>
            <person name="Stepanauskas R."/>
        </authorList>
    </citation>
    <scope>NUCLEOTIDE SEQUENCE [LARGE SCALE GENOMIC DNA]</scope>
    <source>
        <strain evidence="2 3">L15b</strain>
    </source>
</reference>
<dbReference type="Gene3D" id="1.10.3210.10">
    <property type="entry name" value="Hypothetical protein af1432"/>
    <property type="match status" value="1"/>
</dbReference>
<dbReference type="AlphaFoldDB" id="A0A7K4MRZ6"/>
<dbReference type="SUPFAM" id="SSF55781">
    <property type="entry name" value="GAF domain-like"/>
    <property type="match status" value="1"/>
</dbReference>
<evidence type="ECO:0000313" key="2">
    <source>
        <dbReference type="EMBL" id="NWJ44149.1"/>
    </source>
</evidence>
<dbReference type="SMART" id="SM00471">
    <property type="entry name" value="HDc"/>
    <property type="match status" value="1"/>
</dbReference>
<organism evidence="2 3">
    <name type="scientific">Marine Group I thaumarchaeote</name>
    <dbReference type="NCBI Taxonomy" id="2511932"/>
    <lineage>
        <taxon>Archaea</taxon>
        <taxon>Nitrososphaerota</taxon>
        <taxon>Marine Group I</taxon>
    </lineage>
</organism>
<dbReference type="SMART" id="SM00065">
    <property type="entry name" value="GAF"/>
    <property type="match status" value="1"/>
</dbReference>
<gene>
    <name evidence="2" type="ORF">HX837_08140</name>
</gene>
<dbReference type="InterPro" id="IPR003607">
    <property type="entry name" value="HD/PDEase_dom"/>
</dbReference>
<sequence length="413" mass="46957">MSNRSQRFENLLQISHKLNYTDDLDSVLERILAEARSLTESEAGTIYLRDGDELVIEHTQNDLLFTSNLDNKNNYQNQRIPVTELSISGYVALNSMKGEGQDTVLNFPDVYQLSNTYPFQFDKSFDSKNSYRTKSMLATSLDNVNGENIGVIQLINKKGGTKQNIQFDKDDETVLSSFADLAAVHIERARITKEMILRMIRMAELRDPKETGAHVNRVGAYSAELYEHWAMKNDIPKNEIKQMKGNYRLASMLHDVGKVGISDIILKKPGPFTDEERKLMQQHTVLGTELFKYSTSEMDRLATKISLSHHENWDGSGYPYGTSGIKSYGKENGPDSNMSGENIPLAGRIVKITDVYDALMSIRCYKEAWDEQKVLDEIQKKSGIEFDPFLVTCFFDIYETIKAIQVKYEEGVS</sequence>
<evidence type="ECO:0000313" key="3">
    <source>
        <dbReference type="Proteomes" id="UP000523105"/>
    </source>
</evidence>
<comment type="caution">
    <text evidence="2">The sequence shown here is derived from an EMBL/GenBank/DDBJ whole genome shotgun (WGS) entry which is preliminary data.</text>
</comment>
<dbReference type="Pfam" id="PF01966">
    <property type="entry name" value="HD"/>
    <property type="match status" value="1"/>
</dbReference>